<feature type="compositionally biased region" description="Low complexity" evidence="1">
    <location>
        <begin position="315"/>
        <end position="335"/>
    </location>
</feature>
<dbReference type="InterPro" id="IPR035979">
    <property type="entry name" value="RBD_domain_sf"/>
</dbReference>
<feature type="compositionally biased region" description="Basic and acidic residues" evidence="1">
    <location>
        <begin position="606"/>
        <end position="615"/>
    </location>
</feature>
<evidence type="ECO:0000313" key="3">
    <source>
        <dbReference type="EMBL" id="KAH7327981.1"/>
    </source>
</evidence>
<dbReference type="Proteomes" id="UP000813444">
    <property type="component" value="Unassembled WGS sequence"/>
</dbReference>
<dbReference type="SUPFAM" id="SSF54928">
    <property type="entry name" value="RNA-binding domain, RBD"/>
    <property type="match status" value="1"/>
</dbReference>
<dbReference type="PANTHER" id="PTHR47031">
    <property type="entry name" value="SAP DNA-BINDING DOMAIN-CONTAINING PROTEIN"/>
    <property type="match status" value="1"/>
</dbReference>
<feature type="region of interest" description="Disordered" evidence="1">
    <location>
        <begin position="37"/>
        <end position="116"/>
    </location>
</feature>
<feature type="region of interest" description="Disordered" evidence="1">
    <location>
        <begin position="275"/>
        <end position="336"/>
    </location>
</feature>
<organism evidence="3 4">
    <name type="scientific">Stachybotrys elegans</name>
    <dbReference type="NCBI Taxonomy" id="80388"/>
    <lineage>
        <taxon>Eukaryota</taxon>
        <taxon>Fungi</taxon>
        <taxon>Dikarya</taxon>
        <taxon>Ascomycota</taxon>
        <taxon>Pezizomycotina</taxon>
        <taxon>Sordariomycetes</taxon>
        <taxon>Hypocreomycetidae</taxon>
        <taxon>Hypocreales</taxon>
        <taxon>Stachybotryaceae</taxon>
        <taxon>Stachybotrys</taxon>
    </lineage>
</organism>
<feature type="compositionally biased region" description="Basic residues" evidence="1">
    <location>
        <begin position="622"/>
        <end position="633"/>
    </location>
</feature>
<proteinExistence type="predicted"/>
<feature type="compositionally biased region" description="Pro residues" evidence="1">
    <location>
        <begin position="480"/>
        <end position="491"/>
    </location>
</feature>
<feature type="region of interest" description="Disordered" evidence="1">
    <location>
        <begin position="479"/>
        <end position="499"/>
    </location>
</feature>
<keyword evidence="4" id="KW-1185">Reference proteome</keyword>
<dbReference type="SUPFAM" id="SSF68906">
    <property type="entry name" value="SAP domain"/>
    <property type="match status" value="1"/>
</dbReference>
<dbReference type="Gene3D" id="1.10.720.30">
    <property type="entry name" value="SAP domain"/>
    <property type="match status" value="1"/>
</dbReference>
<evidence type="ECO:0000313" key="4">
    <source>
        <dbReference type="Proteomes" id="UP000813444"/>
    </source>
</evidence>
<feature type="compositionally biased region" description="Acidic residues" evidence="1">
    <location>
        <begin position="37"/>
        <end position="46"/>
    </location>
</feature>
<dbReference type="EMBL" id="JAGPNK010000001">
    <property type="protein sequence ID" value="KAH7327981.1"/>
    <property type="molecule type" value="Genomic_DNA"/>
</dbReference>
<feature type="region of interest" description="Disordered" evidence="1">
    <location>
        <begin position="164"/>
        <end position="260"/>
    </location>
</feature>
<accession>A0A8K0T0U4</accession>
<dbReference type="CDD" id="cd12432">
    <property type="entry name" value="RRM_ACINU"/>
    <property type="match status" value="1"/>
</dbReference>
<dbReference type="InterPro" id="IPR003034">
    <property type="entry name" value="SAP_dom"/>
</dbReference>
<dbReference type="AlphaFoldDB" id="A0A8K0T0U4"/>
<name>A0A8K0T0U4_9HYPO</name>
<reference evidence="3" key="1">
    <citation type="journal article" date="2021" name="Nat. Commun.">
        <title>Genetic determinants of endophytism in the Arabidopsis root mycobiome.</title>
        <authorList>
            <person name="Mesny F."/>
            <person name="Miyauchi S."/>
            <person name="Thiergart T."/>
            <person name="Pickel B."/>
            <person name="Atanasova L."/>
            <person name="Karlsson M."/>
            <person name="Huettel B."/>
            <person name="Barry K.W."/>
            <person name="Haridas S."/>
            <person name="Chen C."/>
            <person name="Bauer D."/>
            <person name="Andreopoulos W."/>
            <person name="Pangilinan J."/>
            <person name="LaButti K."/>
            <person name="Riley R."/>
            <person name="Lipzen A."/>
            <person name="Clum A."/>
            <person name="Drula E."/>
            <person name="Henrissat B."/>
            <person name="Kohler A."/>
            <person name="Grigoriev I.V."/>
            <person name="Martin F.M."/>
            <person name="Hacquard S."/>
        </authorList>
    </citation>
    <scope>NUCLEOTIDE SEQUENCE</scope>
    <source>
        <strain evidence="3">MPI-CAGE-CH-0235</strain>
    </source>
</reference>
<feature type="region of interest" description="Disordered" evidence="1">
    <location>
        <begin position="594"/>
        <end position="705"/>
    </location>
</feature>
<dbReference type="PROSITE" id="PS50800">
    <property type="entry name" value="SAP"/>
    <property type="match status" value="1"/>
</dbReference>
<protein>
    <recommendedName>
        <fullName evidence="2">SAP domain-containing protein</fullName>
    </recommendedName>
</protein>
<evidence type="ECO:0000256" key="1">
    <source>
        <dbReference type="SAM" id="MobiDB-lite"/>
    </source>
</evidence>
<feature type="domain" description="SAP" evidence="2">
    <location>
        <begin position="4"/>
        <end position="38"/>
    </location>
</feature>
<dbReference type="SMART" id="SM00513">
    <property type="entry name" value="SAP"/>
    <property type="match status" value="1"/>
</dbReference>
<dbReference type="PANTHER" id="PTHR47031:SF3">
    <property type="entry name" value="SAP DOMAIN-CONTAINING PROTEIN"/>
    <property type="match status" value="1"/>
</dbReference>
<comment type="caution">
    <text evidence="3">The sequence shown here is derived from an EMBL/GenBank/DDBJ whole genome shotgun (WGS) entry which is preliminary data.</text>
</comment>
<gene>
    <name evidence="3" type="ORF">B0I35DRAFT_416261</name>
</gene>
<feature type="compositionally biased region" description="Basic and acidic residues" evidence="1">
    <location>
        <begin position="651"/>
        <end position="678"/>
    </location>
</feature>
<dbReference type="Pfam" id="PF02037">
    <property type="entry name" value="SAP"/>
    <property type="match status" value="1"/>
</dbReference>
<evidence type="ECO:0000259" key="2">
    <source>
        <dbReference type="PROSITE" id="PS50800"/>
    </source>
</evidence>
<dbReference type="OrthoDB" id="5348404at2759"/>
<feature type="region of interest" description="Disordered" evidence="1">
    <location>
        <begin position="511"/>
        <end position="536"/>
    </location>
</feature>
<feature type="compositionally biased region" description="Basic and acidic residues" evidence="1">
    <location>
        <begin position="688"/>
        <end position="705"/>
    </location>
</feature>
<dbReference type="InterPro" id="IPR036361">
    <property type="entry name" value="SAP_dom_sf"/>
</dbReference>
<dbReference type="InterPro" id="IPR034257">
    <property type="entry name" value="Acinus_RRM"/>
</dbReference>
<dbReference type="GO" id="GO:0003676">
    <property type="term" value="F:nucleic acid binding"/>
    <property type="evidence" value="ECO:0007669"/>
    <property type="project" value="InterPro"/>
</dbReference>
<sequence length="705" mass="77619">MSDWAKLKVVELREELKRRGLPTNGLKADLVTRLDAAEQEEEEEVQADTAANGEQATVLDPIEKQADTQEAAAPAAPAVEENPDRVPAAVTQAVVVESVERPNEAGAPENLDQPPMAEDVADVAMQDVAMEPAENPAEAEISENFVGAQASEPVMEAEFAQTANALSDGVPQPSAEPVSAAPDAALSPVSQGAAPEEARVQKLAAPSDIAPTAPLQSLVGNPNDDAPMPNAEPEQELELESVREEQKRRRSIGSPVQIREEEVNRKRMRLVSPSFPRATAHDPVGTMEDIAKYSSSPPDSPPRSDGKGSINNTRTETPAETQVTAAAAAPVSALPPRREVTAQTMLSSLHPPTTALYISGLMRPLREVELQKHLMELAVPVDDVNDGIIRAFFLDNFRSHAFVVFNSQGAAIRAREGIHNQRWPPEALRNRIWVDFVPPQMVKAWISTEENAPKGTRYEVTYSDGPNNTMNTEHVVMHSRPPPGARPPTGPAAPANGPNAIRLGARVATAARPPTGPRSLRRDVGPNTGLSNPDTVQRTVTRPSITFKMVPKDLAERRIDNMRSYYTTDSTRDLGSEINRYSFERGDKFVDRGKEIFPGIRHPRRERALAHERRGGGPPNPRFRRGGRARGRGGRPETDRYAPGENSPPRFRSDRDRERSPPRRGDRPLFRDASPRRDRSPRRKRDHHSPARDRDRSPIDRRDRR</sequence>